<feature type="signal peptide" evidence="4">
    <location>
        <begin position="1"/>
        <end position="33"/>
    </location>
</feature>
<dbReference type="PANTHER" id="PTHR11102:SF147">
    <property type="entry name" value="SEL1L ADAPTOR SUBUNIT OF ERAD E3 UBIQUITIN LIGASE"/>
    <property type="match status" value="1"/>
</dbReference>
<feature type="transmembrane region" description="Helical" evidence="3">
    <location>
        <begin position="654"/>
        <end position="674"/>
    </location>
</feature>
<feature type="region of interest" description="Disordered" evidence="2">
    <location>
        <begin position="714"/>
        <end position="763"/>
    </location>
</feature>
<name>A0A1D3D3P2_9EIME</name>
<keyword evidence="6" id="KW-1185">Reference proteome</keyword>
<evidence type="ECO:0000313" key="6">
    <source>
        <dbReference type="Proteomes" id="UP000095192"/>
    </source>
</evidence>
<comment type="similarity">
    <text evidence="1">Belongs to the sel-1 family.</text>
</comment>
<keyword evidence="3" id="KW-1133">Transmembrane helix</keyword>
<dbReference type="InterPro" id="IPR011990">
    <property type="entry name" value="TPR-like_helical_dom_sf"/>
</dbReference>
<sequence>MCGTPRGALWSPSLPRVLWWLSAIFTLITPCTAHIPWNPGPLEHPPVAAAFAAVEDGLKGSPLGSSFVAAAAEAPSSNRGGKVPPVLDRYAAVAVPLGFREPLSQIPNMSTSLFYRLADCADTDPRDDSGSSGRRIWERLQESVAWISGGGPWSGADSGASLRNVESEKRTGSSVVLPGSVTGAIELLLSAPDFSENPPLPLMYLHAAAVATHPAAAAAVAWRHQFAALEGSVGQQQQACAAAANHYLPVAKATAGVYASGIPQAIEVLRVGGGGLNPTEASEVYRLSTDPEQLTMLVHEANEGNLAVHALLGRKYLFGVDGFPQDYAKARYHLLAASRSSKGDSKGLLGYIYALGLGVEADLDEAAEWFFRGAKENQDPIAYNGLGLVYFFGTPLIDSSPSLAFEMFNKSATLNSPDGQLNVASLYLTGTGVSKSFVEALKWYTKAVRGGSTGAAYALGVMHLSGLGAVRDCPLAVGLLKLATERSTYFAHMLQRAHGAYEQNAFDEAAFNFLLLAEAGHEASQSNLAFLLDAGLTDIFFDGTLRRKRLHAQRFYEMAAAQGSISAQLRLGDFAFYGYGVRRRSSTMRYPSAFFDEKGASFEGWLSQQKSWLDEGERDFSEAAAFYRKVANSSTWSPSLAAKILESLLEETRILFLLLNLVAIALLLVVRAFVQALRQDIGLSDEAFRAAVEGEPGLAAEVRQERLLPHQHNEQQPLNTGSHEGSGVQGPVGPQDAAGGSPPSPADTLPSNKSGGDCRISNDHESTINTLASPDTFHGVASSLALDESRRQRSSKNYGCDAISSCNNAISGSGISTNGEGTAQVGSNMVQGYLSARHTEAGASGPSGAEEQDGCCLKQGISPAS</sequence>
<evidence type="ECO:0000256" key="4">
    <source>
        <dbReference type="SAM" id="SignalP"/>
    </source>
</evidence>
<reference evidence="5 6" key="1">
    <citation type="journal article" date="2016" name="BMC Genomics">
        <title>Comparative genomics reveals Cyclospora cayetanensis possesses coccidia-like metabolism and invasion components but unique surface antigens.</title>
        <authorList>
            <person name="Liu S."/>
            <person name="Wang L."/>
            <person name="Zheng H."/>
            <person name="Xu Z."/>
            <person name="Roellig D.M."/>
            <person name="Li N."/>
            <person name="Frace M.A."/>
            <person name="Tang K."/>
            <person name="Arrowood M.J."/>
            <person name="Moss D.M."/>
            <person name="Zhang L."/>
            <person name="Feng Y."/>
            <person name="Xiao L."/>
        </authorList>
    </citation>
    <scope>NUCLEOTIDE SEQUENCE [LARGE SCALE GENOMIC DNA]</scope>
    <source>
        <strain evidence="5 6">CHN_HEN01</strain>
    </source>
</reference>
<comment type="caution">
    <text evidence="5">The sequence shown here is derived from an EMBL/GenBank/DDBJ whole genome shotgun (WGS) entry which is preliminary data.</text>
</comment>
<dbReference type="InParanoid" id="A0A1D3D3P2"/>
<dbReference type="InterPro" id="IPR006597">
    <property type="entry name" value="Sel1-like"/>
</dbReference>
<evidence type="ECO:0000313" key="5">
    <source>
        <dbReference type="EMBL" id="OEH78082.1"/>
    </source>
</evidence>
<feature type="chain" id="PRO_5008914134" description="Sel1 repeat-containing protein" evidence="4">
    <location>
        <begin position="34"/>
        <end position="865"/>
    </location>
</feature>
<dbReference type="AlphaFoldDB" id="A0A1D3D3P2"/>
<dbReference type="SMART" id="SM00671">
    <property type="entry name" value="SEL1"/>
    <property type="match status" value="6"/>
</dbReference>
<evidence type="ECO:0000256" key="3">
    <source>
        <dbReference type="SAM" id="Phobius"/>
    </source>
</evidence>
<evidence type="ECO:0008006" key="7">
    <source>
        <dbReference type="Google" id="ProtNLM"/>
    </source>
</evidence>
<dbReference type="VEuPathDB" id="ToxoDB:cyc_01865"/>
<dbReference type="Pfam" id="PF08238">
    <property type="entry name" value="Sel1"/>
    <property type="match status" value="7"/>
</dbReference>
<feature type="region of interest" description="Disordered" evidence="2">
    <location>
        <begin position="838"/>
        <end position="865"/>
    </location>
</feature>
<keyword evidence="3" id="KW-0472">Membrane</keyword>
<organism evidence="5 6">
    <name type="scientific">Cyclospora cayetanensis</name>
    <dbReference type="NCBI Taxonomy" id="88456"/>
    <lineage>
        <taxon>Eukaryota</taxon>
        <taxon>Sar</taxon>
        <taxon>Alveolata</taxon>
        <taxon>Apicomplexa</taxon>
        <taxon>Conoidasida</taxon>
        <taxon>Coccidia</taxon>
        <taxon>Eucoccidiorida</taxon>
        <taxon>Eimeriorina</taxon>
        <taxon>Eimeriidae</taxon>
        <taxon>Cyclospora</taxon>
    </lineage>
</organism>
<dbReference type="SUPFAM" id="SSF81901">
    <property type="entry name" value="HCP-like"/>
    <property type="match status" value="2"/>
</dbReference>
<proteinExistence type="inferred from homology"/>
<keyword evidence="4" id="KW-0732">Signal</keyword>
<evidence type="ECO:0000256" key="1">
    <source>
        <dbReference type="ARBA" id="ARBA00038101"/>
    </source>
</evidence>
<accession>A0A1D3D3P2</accession>
<dbReference type="Proteomes" id="UP000095192">
    <property type="component" value="Unassembled WGS sequence"/>
</dbReference>
<dbReference type="InterPro" id="IPR050767">
    <property type="entry name" value="Sel1_AlgK"/>
</dbReference>
<keyword evidence="3" id="KW-0812">Transmembrane</keyword>
<dbReference type="PANTHER" id="PTHR11102">
    <property type="entry name" value="SEL-1-LIKE PROTEIN"/>
    <property type="match status" value="1"/>
</dbReference>
<feature type="compositionally biased region" description="Polar residues" evidence="2">
    <location>
        <begin position="714"/>
        <end position="723"/>
    </location>
</feature>
<dbReference type="VEuPathDB" id="ToxoDB:LOC34618797"/>
<dbReference type="EMBL" id="JROU02000857">
    <property type="protein sequence ID" value="OEH78082.1"/>
    <property type="molecule type" value="Genomic_DNA"/>
</dbReference>
<dbReference type="Gene3D" id="1.25.40.10">
    <property type="entry name" value="Tetratricopeptide repeat domain"/>
    <property type="match status" value="1"/>
</dbReference>
<gene>
    <name evidence="5" type="ORF">cyc_01865</name>
</gene>
<protein>
    <recommendedName>
        <fullName evidence="7">Sel1 repeat-containing protein</fullName>
    </recommendedName>
</protein>
<evidence type="ECO:0000256" key="2">
    <source>
        <dbReference type="SAM" id="MobiDB-lite"/>
    </source>
</evidence>